<organism evidence="2 3">
    <name type="scientific">Mangrovivirga cuniculi</name>
    <dbReference type="NCBI Taxonomy" id="2715131"/>
    <lineage>
        <taxon>Bacteria</taxon>
        <taxon>Pseudomonadati</taxon>
        <taxon>Bacteroidota</taxon>
        <taxon>Cytophagia</taxon>
        <taxon>Cytophagales</taxon>
        <taxon>Mangrovivirgaceae</taxon>
        <taxon>Mangrovivirga</taxon>
    </lineage>
</organism>
<evidence type="ECO:0000256" key="1">
    <source>
        <dbReference type="SAM" id="SignalP"/>
    </source>
</evidence>
<accession>A0A4D7JTM6</accession>
<dbReference type="Proteomes" id="UP000298616">
    <property type="component" value="Chromosome"/>
</dbReference>
<reference evidence="2 3" key="1">
    <citation type="submission" date="2018-04" db="EMBL/GenBank/DDBJ databases">
        <title>Complete genome uncultured novel isolate.</title>
        <authorList>
            <person name="Merlino G."/>
        </authorList>
    </citation>
    <scope>NUCLEOTIDE SEQUENCE [LARGE SCALE GENOMIC DNA]</scope>
    <source>
        <strain evidence="3">R1DC9</strain>
    </source>
</reference>
<gene>
    <name evidence="2" type="ORF">DCC35_15385</name>
</gene>
<dbReference type="OrthoDB" id="1117657at2"/>
<dbReference type="EMBL" id="CP028923">
    <property type="protein sequence ID" value="QCK16022.1"/>
    <property type="molecule type" value="Genomic_DNA"/>
</dbReference>
<name>A0A4D7JTM6_9BACT</name>
<dbReference type="AlphaFoldDB" id="A0A4D7JTM6"/>
<evidence type="ECO:0000313" key="3">
    <source>
        <dbReference type="Proteomes" id="UP000298616"/>
    </source>
</evidence>
<evidence type="ECO:0000313" key="2">
    <source>
        <dbReference type="EMBL" id="QCK16022.1"/>
    </source>
</evidence>
<feature type="signal peptide" evidence="1">
    <location>
        <begin position="1"/>
        <end position="23"/>
    </location>
</feature>
<feature type="chain" id="PRO_5020695800" description="Adhesin domain-containing protein" evidence="1">
    <location>
        <begin position="24"/>
        <end position="352"/>
    </location>
</feature>
<keyword evidence="3" id="KW-1185">Reference proteome</keyword>
<dbReference type="RefSeq" id="WP_137091621.1">
    <property type="nucleotide sequence ID" value="NZ_CP028923.1"/>
</dbReference>
<evidence type="ECO:0008006" key="4">
    <source>
        <dbReference type="Google" id="ProtNLM"/>
    </source>
</evidence>
<dbReference type="KEGG" id="fpf:DCC35_15385"/>
<keyword evidence="1" id="KW-0732">Signal</keyword>
<protein>
    <recommendedName>
        <fullName evidence="4">Adhesin domain-containing protein</fullName>
    </recommendedName>
</protein>
<sequence>MKNIKTVNIFFLIMLISAFSIIADSKADVRKEKKFNKQFKVNNSTLVTVKNKFGKVNIVPWNQNYVKIDVEVIVEARNDDRADRLLERISVEFTGSDNSSEVGAKTDMNGNMNTSKNEKFEINYEVKVPSSQPMSVRHQFGTLVIGDLKGKLDVSHQHGNAMLGKVTGEGSTIELQFGDLDIEELSNAEVEIQHCGNVTIEKANNVELESQHSNISFGEVSSVEIELQHGKFHSDKLGSIEGDVQFSKFSIGTLTKSLSLDVQHTGSFKVDKVSGSVSNIELDVQFSSPTFHFENLNAWTMEIDVSHGKVSYPSGFTFQTVNEKSTSATYRRNGGSGKKLSIDGQFSNVTLK</sequence>
<proteinExistence type="predicted"/>